<evidence type="ECO:0000259" key="4">
    <source>
        <dbReference type="Pfam" id="PF17100"/>
    </source>
</evidence>
<dbReference type="InterPro" id="IPR054471">
    <property type="entry name" value="GPIID_WHD"/>
</dbReference>
<keyword evidence="1" id="KW-0677">Repeat</keyword>
<keyword evidence="2" id="KW-0040">ANK repeat</keyword>
<dbReference type="InterPro" id="IPR002110">
    <property type="entry name" value="Ankyrin_rpt"/>
</dbReference>
<dbReference type="AlphaFoldDB" id="A0A0B8N2B6"/>
<dbReference type="Pfam" id="PF12796">
    <property type="entry name" value="Ank_2"/>
    <property type="match status" value="2"/>
</dbReference>
<evidence type="ECO:0000313" key="9">
    <source>
        <dbReference type="Proteomes" id="UP000053095"/>
    </source>
</evidence>
<evidence type="ECO:0000256" key="2">
    <source>
        <dbReference type="PROSITE-ProRule" id="PRU00023"/>
    </source>
</evidence>
<dbReference type="Gene3D" id="3.40.50.300">
    <property type="entry name" value="P-loop containing nucleotide triphosphate hydrolases"/>
    <property type="match status" value="1"/>
</dbReference>
<dbReference type="Pfam" id="PF17100">
    <property type="entry name" value="NACHT_N"/>
    <property type="match status" value="1"/>
</dbReference>
<dbReference type="PANTHER" id="PTHR10039">
    <property type="entry name" value="AMELOGENIN"/>
    <property type="match status" value="1"/>
</dbReference>
<dbReference type="SUPFAM" id="SSF48403">
    <property type="entry name" value="Ankyrin repeat"/>
    <property type="match status" value="1"/>
</dbReference>
<feature type="domain" description="DUF7069" evidence="6">
    <location>
        <begin position="622"/>
        <end position="690"/>
    </location>
</feature>
<proteinExistence type="predicted"/>
<dbReference type="Gene3D" id="1.25.40.20">
    <property type="entry name" value="Ankyrin repeat-containing domain"/>
    <property type="match status" value="3"/>
</dbReference>
<evidence type="ECO:0000256" key="3">
    <source>
        <dbReference type="SAM" id="MobiDB-lite"/>
    </source>
</evidence>
<evidence type="ECO:0000313" key="8">
    <source>
        <dbReference type="EMBL" id="GAM33445.1"/>
    </source>
</evidence>
<evidence type="ECO:0000259" key="5">
    <source>
        <dbReference type="Pfam" id="PF22939"/>
    </source>
</evidence>
<feature type="repeat" description="ANK" evidence="2">
    <location>
        <begin position="1102"/>
        <end position="1126"/>
    </location>
</feature>
<organism evidence="8 9">
    <name type="scientific">Talaromyces pinophilus</name>
    <name type="common">Penicillium pinophilum</name>
    <dbReference type="NCBI Taxonomy" id="128442"/>
    <lineage>
        <taxon>Eukaryota</taxon>
        <taxon>Fungi</taxon>
        <taxon>Dikarya</taxon>
        <taxon>Ascomycota</taxon>
        <taxon>Pezizomycotina</taxon>
        <taxon>Eurotiomycetes</taxon>
        <taxon>Eurotiomycetidae</taxon>
        <taxon>Eurotiales</taxon>
        <taxon>Trichocomaceae</taxon>
        <taxon>Talaromyces</taxon>
        <taxon>Talaromyces sect. Talaromyces</taxon>
    </lineage>
</organism>
<keyword evidence="9" id="KW-1185">Reference proteome</keyword>
<feature type="compositionally biased region" description="Low complexity" evidence="3">
    <location>
        <begin position="44"/>
        <end position="79"/>
    </location>
</feature>
<dbReference type="Pfam" id="PF24883">
    <property type="entry name" value="NPHP3_N"/>
    <property type="match status" value="1"/>
</dbReference>
<feature type="domain" description="Nephrocystin 3-like N-terminal" evidence="7">
    <location>
        <begin position="425"/>
        <end position="592"/>
    </location>
</feature>
<dbReference type="InterPro" id="IPR056884">
    <property type="entry name" value="NPHP3-like_N"/>
</dbReference>
<dbReference type="SMART" id="SM00248">
    <property type="entry name" value="ANK"/>
    <property type="match status" value="6"/>
</dbReference>
<feature type="repeat" description="ANK" evidence="2">
    <location>
        <begin position="998"/>
        <end position="1030"/>
    </location>
</feature>
<dbReference type="SUPFAM" id="SSF52540">
    <property type="entry name" value="P-loop containing nucleoside triphosphate hydrolases"/>
    <property type="match status" value="1"/>
</dbReference>
<feature type="repeat" description="ANK" evidence="2">
    <location>
        <begin position="930"/>
        <end position="954"/>
    </location>
</feature>
<dbReference type="Pfam" id="PF22939">
    <property type="entry name" value="WHD_GPIID"/>
    <property type="match status" value="1"/>
</dbReference>
<protein>
    <submittedName>
        <fullName evidence="8">Uncharacterized protein</fullName>
    </submittedName>
</protein>
<evidence type="ECO:0000259" key="7">
    <source>
        <dbReference type="Pfam" id="PF24883"/>
    </source>
</evidence>
<feature type="repeat" description="ANK" evidence="2">
    <location>
        <begin position="1068"/>
        <end position="1092"/>
    </location>
</feature>
<dbReference type="InterPro" id="IPR027417">
    <property type="entry name" value="P-loop_NTPase"/>
</dbReference>
<dbReference type="Pfam" id="PF13637">
    <property type="entry name" value="Ank_4"/>
    <property type="match status" value="1"/>
</dbReference>
<sequence length="1164" mass="131353">MPVRRRLKIIFGNNNSNRSSSDKNSRVGQDNSALVVRRKSHALTDPSQTAPTTATTVVPTSSKTSLSPRSSSIKAQAAAQPSVLPTAAAAAAASTSPIRPSSLWDQAYDNLKSSDEALVTEYGNLLSKQITTINSSPDSKTNTHTARQAQLNLIIHHGLQHFSSRKTKYNIAGHTFVLQDQISQVVGVVQDVKDFVSSAVSSSPQASLVWAGVCIILPLLTNPTTAEKANSDGFTYVTSRMEYYTKLEEFLLLPRAKAQDDEFEELRGELEKFLVDLYQQILGFQLRSILRFYRNSVLNFLRDVSRHEDWEGMLQSIKDAEDTLDAKSKQVSDAVSVQYLANVDNAADQSHKALRNMLSKIEESLELARQQRLIASQQLDVQTQIAQKILSEDERKCHQMFRLLKAEINNPYEWYKDRVEERVEGTCQWFLGQSDFEKWLQAESGLLTVSADPGCGKSVLARFLIDHHLPKAAETATASICYFFFKDQDQNTLRQALCALLHQLFSFKPALIRHAMEHYKKNGNNLVNITTLLFSILEKACEDPEAGSVIFVVDALDECSIPDLQQFIKMLRKQFNPDNRVSWKTKFLLTSRPYEHVMSEFQLLTESSGYIHIPGENESEAISQEVNCVIRHRVKNLEKEKGLSSDMSDHLLSKLLAVPHRTYLWVYLVFEDFKSQDFRRTKKGIDAIINTLPESVNEAYEKILQKSKKNERSMVRKALSIVLAARRPLSLAEMNIAVNVNIDFKTDEDLDLESERDFGKRLRSWCGLFISMFQDKVYFLHQTAREFLLYVETSSPVQPSLNTLQTWNRSINSEQADATLAVSCVVYLDGMLQENIQCKDLLEYASEYWPSHYRGSGKDLEERLIPFLARLCDPEAPGFKTWYTTYTFKYHNAIGTSNMFCVAAYLGIHSLVEHLIASNKDLDVDEKDDKGRTPLAFAAAEGHEEVVKLLLETGKVDVNSSDWLGLAPLYYAIRGKHDAVTHLLLETGKVDMNYKGYKGRTPLHFASRYYNEAAVRLILERYDDYLYVDSKDKFGRTALSIDAEKGSERIISLLLDTGKADADSRCREGRTPLSYAAEYGNSKVIKLLLETGNVNVNAKDQSSYTPLHWASAKGHLEAVRLLVDLGKANPELLDDTNSTPLQAARANSHSEVIRFLEARQQLVV</sequence>
<dbReference type="PROSITE" id="PS50297">
    <property type="entry name" value="ANK_REP_REGION"/>
    <property type="match status" value="4"/>
</dbReference>
<feature type="region of interest" description="Disordered" evidence="3">
    <location>
        <begin position="40"/>
        <end position="79"/>
    </location>
</feature>
<dbReference type="EMBL" id="DF933800">
    <property type="protein sequence ID" value="GAM33445.1"/>
    <property type="molecule type" value="Genomic_DNA"/>
</dbReference>
<dbReference type="InterPro" id="IPR036770">
    <property type="entry name" value="Ankyrin_rpt-contain_sf"/>
</dbReference>
<gene>
    <name evidence="8" type="ORF">TCE0_004f00342</name>
</gene>
<evidence type="ECO:0000256" key="1">
    <source>
        <dbReference type="ARBA" id="ARBA00022737"/>
    </source>
</evidence>
<name>A0A0B8N2B6_TALPI</name>
<dbReference type="PROSITE" id="PS50088">
    <property type="entry name" value="ANK_REPEAT"/>
    <property type="match status" value="4"/>
</dbReference>
<dbReference type="Pfam" id="PF23239">
    <property type="entry name" value="DUF7069"/>
    <property type="match status" value="1"/>
</dbReference>
<dbReference type="InterPro" id="IPR031359">
    <property type="entry name" value="NACHT_N"/>
</dbReference>
<dbReference type="PANTHER" id="PTHR10039:SF17">
    <property type="entry name" value="FUNGAL STAND N-TERMINAL GOODBYE DOMAIN-CONTAINING PROTEIN-RELATED"/>
    <property type="match status" value="1"/>
</dbReference>
<reference evidence="9" key="1">
    <citation type="journal article" date="2015" name="Genome Announc.">
        <title>Draft genome sequence of Talaromyces cellulolyticus strain Y-94, a source of lignocellulosic biomass-degrading enzymes.</title>
        <authorList>
            <person name="Fujii T."/>
            <person name="Koike H."/>
            <person name="Sawayama S."/>
            <person name="Yano S."/>
            <person name="Inoue H."/>
        </authorList>
    </citation>
    <scope>NUCLEOTIDE SEQUENCE [LARGE SCALE GENOMIC DNA]</scope>
    <source>
        <strain evidence="9">Y-94</strain>
    </source>
</reference>
<dbReference type="Proteomes" id="UP000053095">
    <property type="component" value="Unassembled WGS sequence"/>
</dbReference>
<evidence type="ECO:0000259" key="6">
    <source>
        <dbReference type="Pfam" id="PF23239"/>
    </source>
</evidence>
<feature type="domain" description="NWD NACHT-NTPase N-terminal" evidence="4">
    <location>
        <begin position="102"/>
        <end position="325"/>
    </location>
</feature>
<dbReference type="InterPro" id="IPR055497">
    <property type="entry name" value="DUF7069"/>
</dbReference>
<accession>A0A0B8N2B6</accession>
<feature type="domain" description="GPI inositol-deacylase winged helix" evidence="5">
    <location>
        <begin position="711"/>
        <end position="790"/>
    </location>
</feature>